<dbReference type="AlphaFoldDB" id="A0A6G0TQQ7"/>
<dbReference type="InterPro" id="IPR049618">
    <property type="entry name" value="Lhx1/5_LIM1"/>
</dbReference>
<evidence type="ECO:0000256" key="6">
    <source>
        <dbReference type="ARBA" id="ARBA00023125"/>
    </source>
</evidence>
<dbReference type="GO" id="GO:0030182">
    <property type="term" value="P:neuron differentiation"/>
    <property type="evidence" value="ECO:0007669"/>
    <property type="project" value="TreeGrafter"/>
</dbReference>
<dbReference type="Gene3D" id="2.10.110.10">
    <property type="entry name" value="Cysteine Rich Protein"/>
    <property type="match status" value="1"/>
</dbReference>
<comment type="caution">
    <text evidence="12">The sequence shown here is derived from an EMBL/GenBank/DDBJ whole genome shotgun (WGS) entry which is preliminary data.</text>
</comment>
<feature type="region of interest" description="Disordered" evidence="10">
    <location>
        <begin position="18"/>
        <end position="59"/>
    </location>
</feature>
<evidence type="ECO:0000256" key="3">
    <source>
        <dbReference type="ARBA" id="ARBA00022737"/>
    </source>
</evidence>
<dbReference type="PROSITE" id="PS50023">
    <property type="entry name" value="LIM_DOMAIN_2"/>
    <property type="match status" value="1"/>
</dbReference>
<dbReference type="OrthoDB" id="6604461at2759"/>
<protein>
    <recommendedName>
        <fullName evidence="11">LIM zinc-binding domain-containing protein</fullName>
    </recommendedName>
</protein>
<dbReference type="SMART" id="SM00132">
    <property type="entry name" value="LIM"/>
    <property type="match status" value="1"/>
</dbReference>
<evidence type="ECO:0000256" key="7">
    <source>
        <dbReference type="ARBA" id="ARBA00023155"/>
    </source>
</evidence>
<feature type="compositionally biased region" description="Low complexity" evidence="10">
    <location>
        <begin position="18"/>
        <end position="31"/>
    </location>
</feature>
<evidence type="ECO:0000256" key="10">
    <source>
        <dbReference type="SAM" id="MobiDB-lite"/>
    </source>
</evidence>
<evidence type="ECO:0000256" key="5">
    <source>
        <dbReference type="ARBA" id="ARBA00023038"/>
    </source>
</evidence>
<organism evidence="12 13">
    <name type="scientific">Aphis glycines</name>
    <name type="common">Soybean aphid</name>
    <dbReference type="NCBI Taxonomy" id="307491"/>
    <lineage>
        <taxon>Eukaryota</taxon>
        <taxon>Metazoa</taxon>
        <taxon>Ecdysozoa</taxon>
        <taxon>Arthropoda</taxon>
        <taxon>Hexapoda</taxon>
        <taxon>Insecta</taxon>
        <taxon>Pterygota</taxon>
        <taxon>Neoptera</taxon>
        <taxon>Paraneoptera</taxon>
        <taxon>Hemiptera</taxon>
        <taxon>Sternorrhyncha</taxon>
        <taxon>Aphidomorpha</taxon>
        <taxon>Aphidoidea</taxon>
        <taxon>Aphididae</taxon>
        <taxon>Aphidini</taxon>
        <taxon>Aphis</taxon>
        <taxon>Aphis</taxon>
    </lineage>
</organism>
<dbReference type="PROSITE" id="PS00478">
    <property type="entry name" value="LIM_DOMAIN_1"/>
    <property type="match status" value="1"/>
</dbReference>
<keyword evidence="8" id="KW-0539">Nucleus</keyword>
<evidence type="ECO:0000256" key="9">
    <source>
        <dbReference type="PROSITE-ProRule" id="PRU00125"/>
    </source>
</evidence>
<dbReference type="CDD" id="cd09367">
    <property type="entry name" value="LIM1_Lhx1_Lhx5"/>
    <property type="match status" value="1"/>
</dbReference>
<dbReference type="PANTHER" id="PTHR24208">
    <property type="entry name" value="LIM/HOMEOBOX PROTEIN LHX"/>
    <property type="match status" value="1"/>
</dbReference>
<keyword evidence="13" id="KW-1185">Reference proteome</keyword>
<feature type="compositionally biased region" description="Low complexity" evidence="10">
    <location>
        <begin position="162"/>
        <end position="178"/>
    </location>
</feature>
<reference evidence="12 13" key="1">
    <citation type="submission" date="2019-08" db="EMBL/GenBank/DDBJ databases">
        <title>The genome of the soybean aphid Biotype 1, its phylome, world population structure and adaptation to the North American continent.</title>
        <authorList>
            <person name="Giordano R."/>
            <person name="Donthu R.K."/>
            <person name="Hernandez A.G."/>
            <person name="Wright C.L."/>
            <person name="Zimin A.V."/>
        </authorList>
    </citation>
    <scope>NUCLEOTIDE SEQUENCE [LARGE SCALE GENOMIC DNA]</scope>
    <source>
        <tissue evidence="12">Whole aphids</tissue>
    </source>
</reference>
<feature type="domain" description="LIM zinc-binding" evidence="11">
    <location>
        <begin position="226"/>
        <end position="281"/>
    </location>
</feature>
<feature type="region of interest" description="Disordered" evidence="10">
    <location>
        <begin position="155"/>
        <end position="194"/>
    </location>
</feature>
<evidence type="ECO:0000256" key="8">
    <source>
        <dbReference type="ARBA" id="ARBA00023242"/>
    </source>
</evidence>
<dbReference type="EMBL" id="VYZN01000018">
    <property type="protein sequence ID" value="KAE9537233.1"/>
    <property type="molecule type" value="Genomic_DNA"/>
</dbReference>
<keyword evidence="3" id="KW-0677">Repeat</keyword>
<accession>A0A6G0TQQ7</accession>
<evidence type="ECO:0000256" key="1">
    <source>
        <dbReference type="ARBA" id="ARBA00004123"/>
    </source>
</evidence>
<dbReference type="SUPFAM" id="SSF57716">
    <property type="entry name" value="Glucocorticoid receptor-like (DNA-binding domain)"/>
    <property type="match status" value="1"/>
</dbReference>
<keyword evidence="7" id="KW-0371">Homeobox</keyword>
<evidence type="ECO:0000313" key="13">
    <source>
        <dbReference type="Proteomes" id="UP000475862"/>
    </source>
</evidence>
<dbReference type="InterPro" id="IPR050453">
    <property type="entry name" value="LIM_Homeobox_TF"/>
</dbReference>
<keyword evidence="2 9" id="KW-0479">Metal-binding</keyword>
<evidence type="ECO:0000256" key="2">
    <source>
        <dbReference type="ARBA" id="ARBA00022723"/>
    </source>
</evidence>
<dbReference type="Pfam" id="PF00412">
    <property type="entry name" value="LIM"/>
    <property type="match status" value="1"/>
</dbReference>
<evidence type="ECO:0000256" key="4">
    <source>
        <dbReference type="ARBA" id="ARBA00022833"/>
    </source>
</evidence>
<comment type="subcellular location">
    <subcellularLocation>
        <location evidence="1">Nucleus</location>
    </subcellularLocation>
</comment>
<keyword evidence="5 9" id="KW-0440">LIM domain</keyword>
<evidence type="ECO:0000259" key="11">
    <source>
        <dbReference type="PROSITE" id="PS50023"/>
    </source>
</evidence>
<dbReference type="InterPro" id="IPR001781">
    <property type="entry name" value="Znf_LIM"/>
</dbReference>
<dbReference type="GO" id="GO:0005634">
    <property type="term" value="C:nucleus"/>
    <property type="evidence" value="ECO:0007669"/>
    <property type="project" value="UniProtKB-SubCell"/>
</dbReference>
<sequence length="281" mass="29981">MRRRIVCRWSPSSPRYYRASSSTGPAAAAAVAEDRGRQSRRTVPRLDGLHHSQLSSTVGRPRIDHSRHRLTTAITTPVGQDAAGAVHQPPYARGCRIRTTAVGGPQHHGGGHMATSSLATTFGLQFYPDETTTTATCTTTAGAGGAVDPLAARPPVAGLPVQSSNATGNSSSAAGQQQPMYATSANRSTSPLNPQNHLAHPFHMSFPVTQTHNISRGGGRCSSLMMSCAGCDKPIMDKFLLNVLDRAWHAECVKCADCHGTLSDKCYSRDGKILCKPDFYR</sequence>
<keyword evidence="4 9" id="KW-0862">Zinc</keyword>
<dbReference type="GO" id="GO:0000981">
    <property type="term" value="F:DNA-binding transcription factor activity, RNA polymerase II-specific"/>
    <property type="evidence" value="ECO:0007669"/>
    <property type="project" value="TreeGrafter"/>
</dbReference>
<proteinExistence type="predicted"/>
<keyword evidence="6" id="KW-0238">DNA-binding</keyword>
<dbReference type="Proteomes" id="UP000475862">
    <property type="component" value="Unassembled WGS sequence"/>
</dbReference>
<evidence type="ECO:0000313" key="12">
    <source>
        <dbReference type="EMBL" id="KAE9537233.1"/>
    </source>
</evidence>
<dbReference type="GO" id="GO:0000977">
    <property type="term" value="F:RNA polymerase II transcription regulatory region sequence-specific DNA binding"/>
    <property type="evidence" value="ECO:0007669"/>
    <property type="project" value="TreeGrafter"/>
</dbReference>
<dbReference type="GO" id="GO:0008270">
    <property type="term" value="F:zinc ion binding"/>
    <property type="evidence" value="ECO:0007669"/>
    <property type="project" value="InterPro"/>
</dbReference>
<name>A0A6G0TQQ7_APHGL</name>
<gene>
    <name evidence="12" type="ORF">AGLY_006256</name>
</gene>
<feature type="compositionally biased region" description="Polar residues" evidence="10">
    <location>
        <begin position="179"/>
        <end position="194"/>
    </location>
</feature>
<dbReference type="PANTHER" id="PTHR24208:SF105">
    <property type="entry name" value="DLIM1"/>
    <property type="match status" value="1"/>
</dbReference>
<dbReference type="FunFam" id="2.10.110.10:FF:000006">
    <property type="entry name" value="LIM homeobox transcription factor 1-beta"/>
    <property type="match status" value="1"/>
</dbReference>